<feature type="non-terminal residue" evidence="2">
    <location>
        <position position="193"/>
    </location>
</feature>
<sequence length="193" mass="22545">MRVLFIFLVCVNIFSYAAPVPQLSTAGQVREHWAFKKISNPLPPKTKNTSWPKNSVDRFVLSKLERRGWTPSPHADKRTLIRRAYMDLTGLMPTFKGVQKFATDQSPDAWANLIDRLLSSPQYGERWGRHWLDVARYADNKGYVFPGVDRRYPYSYTYRDYVVRSFNEDLPFNQFIVEQIAADHLELGKDKRP</sequence>
<feature type="domain" description="DUF1549" evidence="1">
    <location>
        <begin position="56"/>
        <end position="186"/>
    </location>
</feature>
<reference evidence="2" key="1">
    <citation type="submission" date="2018-05" db="EMBL/GenBank/DDBJ databases">
        <authorList>
            <person name="Lanie J.A."/>
            <person name="Ng W.-L."/>
            <person name="Kazmierczak K.M."/>
            <person name="Andrzejewski T.M."/>
            <person name="Davidsen T.M."/>
            <person name="Wayne K.J."/>
            <person name="Tettelin H."/>
            <person name="Glass J.I."/>
            <person name="Rusch D."/>
            <person name="Podicherti R."/>
            <person name="Tsui H.-C.T."/>
            <person name="Winkler M.E."/>
        </authorList>
    </citation>
    <scope>NUCLEOTIDE SEQUENCE</scope>
</reference>
<dbReference type="AlphaFoldDB" id="A0A382IV04"/>
<dbReference type="Pfam" id="PF07583">
    <property type="entry name" value="PSCyt2"/>
    <property type="match status" value="1"/>
</dbReference>
<proteinExistence type="predicted"/>
<dbReference type="PANTHER" id="PTHR35889">
    <property type="entry name" value="CYCLOINULO-OLIGOSACCHARIDE FRUCTANOTRANSFERASE-RELATED"/>
    <property type="match status" value="1"/>
</dbReference>
<accession>A0A382IV04</accession>
<gene>
    <name evidence="2" type="ORF">METZ01_LOCUS256049</name>
</gene>
<organism evidence="2">
    <name type="scientific">marine metagenome</name>
    <dbReference type="NCBI Taxonomy" id="408172"/>
    <lineage>
        <taxon>unclassified sequences</taxon>
        <taxon>metagenomes</taxon>
        <taxon>ecological metagenomes</taxon>
    </lineage>
</organism>
<dbReference type="InterPro" id="IPR011444">
    <property type="entry name" value="DUF1549"/>
</dbReference>
<evidence type="ECO:0000259" key="1">
    <source>
        <dbReference type="Pfam" id="PF07583"/>
    </source>
</evidence>
<dbReference type="EMBL" id="UINC01069653">
    <property type="protein sequence ID" value="SVC03195.1"/>
    <property type="molecule type" value="Genomic_DNA"/>
</dbReference>
<dbReference type="PANTHER" id="PTHR35889:SF3">
    <property type="entry name" value="F-BOX DOMAIN-CONTAINING PROTEIN"/>
    <property type="match status" value="1"/>
</dbReference>
<protein>
    <recommendedName>
        <fullName evidence="1">DUF1549 domain-containing protein</fullName>
    </recommendedName>
</protein>
<evidence type="ECO:0000313" key="2">
    <source>
        <dbReference type="EMBL" id="SVC03195.1"/>
    </source>
</evidence>
<name>A0A382IV04_9ZZZZ</name>